<keyword evidence="5 9" id="KW-0812">Transmembrane</keyword>
<dbReference type="EC" id="2.3.1.269" evidence="9"/>
<dbReference type="HAMAP" id="MF_01148">
    <property type="entry name" value="Lnt"/>
    <property type="match status" value="1"/>
</dbReference>
<dbReference type="Pfam" id="PF00795">
    <property type="entry name" value="CN_hydrolase"/>
    <property type="match status" value="1"/>
</dbReference>
<dbReference type="PROSITE" id="PS50263">
    <property type="entry name" value="CN_HYDROLASE"/>
    <property type="match status" value="1"/>
</dbReference>
<feature type="transmembrane region" description="Helical" evidence="9">
    <location>
        <begin position="21"/>
        <end position="41"/>
    </location>
</feature>
<dbReference type="InterPro" id="IPR003010">
    <property type="entry name" value="C-N_Hydrolase"/>
</dbReference>
<dbReference type="EMBL" id="NJGV01000006">
    <property type="protein sequence ID" value="OWY35213.1"/>
    <property type="molecule type" value="Genomic_DNA"/>
</dbReference>
<feature type="domain" description="CN hydrolase" evidence="10">
    <location>
        <begin position="257"/>
        <end position="504"/>
    </location>
</feature>
<dbReference type="NCBIfam" id="TIGR00546">
    <property type="entry name" value="lnt"/>
    <property type="match status" value="1"/>
</dbReference>
<evidence type="ECO:0000256" key="2">
    <source>
        <dbReference type="ARBA" id="ARBA00010065"/>
    </source>
</evidence>
<evidence type="ECO:0000256" key="8">
    <source>
        <dbReference type="ARBA" id="ARBA00023315"/>
    </source>
</evidence>
<dbReference type="GO" id="GO:0016410">
    <property type="term" value="F:N-acyltransferase activity"/>
    <property type="evidence" value="ECO:0007669"/>
    <property type="project" value="UniProtKB-UniRule"/>
</dbReference>
<comment type="function">
    <text evidence="9">Catalyzes the phospholipid dependent N-acylation of the N-terminal cysteine of apolipoprotein, the last step in lipoprotein maturation.</text>
</comment>
<evidence type="ECO:0000256" key="3">
    <source>
        <dbReference type="ARBA" id="ARBA00022475"/>
    </source>
</evidence>
<evidence type="ECO:0000256" key="9">
    <source>
        <dbReference type="HAMAP-Rule" id="MF_01148"/>
    </source>
</evidence>
<keyword evidence="6 9" id="KW-1133">Transmembrane helix</keyword>
<reference evidence="11 12" key="1">
    <citation type="journal article" date="2010" name="Int. J. Syst. Evol. Microbiol.">
        <title>Reclassification of Herbaspirillum putei as a later heterotypic synonym of Herbaspirillum huttiense, with the description of H. huttiense subsp. huttiense subsp. nov. and H. huttiense subsp. putei subsp. nov., comb. nov., and description of Herbaspirillum aquaticum sp. nov.</title>
        <authorList>
            <person name="Dobritsa A.P."/>
            <person name="Reddy M.C."/>
            <person name="Samadpour M."/>
        </authorList>
    </citation>
    <scope>NUCLEOTIDE SEQUENCE [LARGE SCALE GENOMIC DNA]</scope>
    <source>
        <strain evidence="11 12">IEH 4430</strain>
    </source>
</reference>
<evidence type="ECO:0000256" key="1">
    <source>
        <dbReference type="ARBA" id="ARBA00004651"/>
    </source>
</evidence>
<keyword evidence="7 9" id="KW-0472">Membrane</keyword>
<dbReference type="Proteomes" id="UP000214747">
    <property type="component" value="Unassembled WGS sequence"/>
</dbReference>
<protein>
    <recommendedName>
        <fullName evidence="9">Apolipoprotein N-acyltransferase</fullName>
        <shortName evidence="9">ALP N-acyltransferase</shortName>
        <ecNumber evidence="9">2.3.1.269</ecNumber>
    </recommendedName>
</protein>
<feature type="transmembrane region" description="Helical" evidence="9">
    <location>
        <begin position="141"/>
        <end position="158"/>
    </location>
</feature>
<dbReference type="InterPro" id="IPR004563">
    <property type="entry name" value="Apolipo_AcylTrfase"/>
</dbReference>
<dbReference type="SUPFAM" id="SSF56317">
    <property type="entry name" value="Carbon-nitrogen hydrolase"/>
    <property type="match status" value="1"/>
</dbReference>
<evidence type="ECO:0000259" key="10">
    <source>
        <dbReference type="PROSITE" id="PS50263"/>
    </source>
</evidence>
<evidence type="ECO:0000313" key="12">
    <source>
        <dbReference type="Proteomes" id="UP000214747"/>
    </source>
</evidence>
<dbReference type="PANTHER" id="PTHR38686">
    <property type="entry name" value="APOLIPOPROTEIN N-ACYLTRANSFERASE"/>
    <property type="match status" value="1"/>
</dbReference>
<dbReference type="RefSeq" id="WP_088754635.1">
    <property type="nucleotide sequence ID" value="NZ_NJGV01000006.1"/>
</dbReference>
<dbReference type="Gene3D" id="3.60.110.10">
    <property type="entry name" value="Carbon-nitrogen hydrolase"/>
    <property type="match status" value="1"/>
</dbReference>
<evidence type="ECO:0000256" key="5">
    <source>
        <dbReference type="ARBA" id="ARBA00022692"/>
    </source>
</evidence>
<proteinExistence type="inferred from homology"/>
<keyword evidence="11" id="KW-0449">Lipoprotein</keyword>
<dbReference type="UniPathway" id="UPA00666"/>
<feature type="transmembrane region" description="Helical" evidence="9">
    <location>
        <begin position="511"/>
        <end position="531"/>
    </location>
</feature>
<gene>
    <name evidence="9" type="primary">lnt</name>
    <name evidence="11" type="ORF">CEJ45_08000</name>
</gene>
<name>A0A225SVL4_9BURK</name>
<dbReference type="InterPro" id="IPR036526">
    <property type="entry name" value="C-N_Hydrolase_sf"/>
</dbReference>
<comment type="similarity">
    <text evidence="2 9">Belongs to the CN hydrolase family. Apolipoprotein N-acyltransferase subfamily.</text>
</comment>
<keyword evidence="3 9" id="KW-1003">Cell membrane</keyword>
<keyword evidence="4 9" id="KW-0808">Transferase</keyword>
<sequence length="541" mass="58106">MTSPSPQDLPLPRGATAARGRLGTALALLLPVAAGAINVFAFAPFKLWPLQVLALAWLFHGVLAQPQASTGRHFVRGWLYGFGWAAAGVHWLYISMHDYGGMPGWMAALAVGLLALYLGLYAGAATAFAGWLRHRWSSSPLVLALFMLPALWALSEWARGWVFTGFPWLISGYAHTVGPLAGFAPVGGVYFVGWIAALIAGSLALLWMGLVRKGVAGTGQRIVLPLCAAALLCAGGVALRLVHWTTPQGQPITVRLLQGNIPQEMKFSNDALVSTLGMYEQMISAAPADLIATPETAIPLLPQQLPPDYLERIARFAQNSGSHLALGIPLSDGPQLYANSVLGFGPGVGSALMPYRYDKHHLVPFGEFIPPGFRWFVDLMHIPLGDMTRGAPVQSPFGVKDQWVLPNICYEDLFGEEIAGQLRDAYRAGQPQASLLLNLSNIAWFGNSIALPQHLQISQMRTLETGRPMLRATNTGATAVILPGGAVSELPPYTRGVLSGQVQGYGGQTPYILLGNKLIVGLALLMLLLAWGRNKAARIRH</sequence>
<feature type="transmembrane region" description="Helical" evidence="9">
    <location>
        <begin position="189"/>
        <end position="210"/>
    </location>
</feature>
<evidence type="ECO:0000256" key="6">
    <source>
        <dbReference type="ARBA" id="ARBA00022989"/>
    </source>
</evidence>
<dbReference type="Pfam" id="PF20154">
    <property type="entry name" value="LNT_N"/>
    <property type="match status" value="1"/>
</dbReference>
<dbReference type="CDD" id="cd07571">
    <property type="entry name" value="ALP_N-acyl_transferase"/>
    <property type="match status" value="1"/>
</dbReference>
<feature type="transmembrane region" description="Helical" evidence="9">
    <location>
        <begin position="106"/>
        <end position="129"/>
    </location>
</feature>
<comment type="catalytic activity">
    <reaction evidence="9">
        <text>N-terminal S-1,2-diacyl-sn-glyceryl-L-cysteinyl-[lipoprotein] + a glycerophospholipid = N-acyl-S-1,2-diacyl-sn-glyceryl-L-cysteinyl-[lipoprotein] + a 2-acyl-sn-glycero-3-phospholipid + H(+)</text>
        <dbReference type="Rhea" id="RHEA:48228"/>
        <dbReference type="Rhea" id="RHEA-COMP:14681"/>
        <dbReference type="Rhea" id="RHEA-COMP:14684"/>
        <dbReference type="ChEBI" id="CHEBI:15378"/>
        <dbReference type="ChEBI" id="CHEBI:136912"/>
        <dbReference type="ChEBI" id="CHEBI:140656"/>
        <dbReference type="ChEBI" id="CHEBI:140657"/>
        <dbReference type="ChEBI" id="CHEBI:140660"/>
        <dbReference type="EC" id="2.3.1.269"/>
    </reaction>
</comment>
<feature type="transmembrane region" description="Helical" evidence="9">
    <location>
        <begin position="47"/>
        <end position="65"/>
    </location>
</feature>
<keyword evidence="8 9" id="KW-0012">Acyltransferase</keyword>
<evidence type="ECO:0000313" key="11">
    <source>
        <dbReference type="EMBL" id="OWY35213.1"/>
    </source>
</evidence>
<dbReference type="InterPro" id="IPR045378">
    <property type="entry name" value="LNT_N"/>
</dbReference>
<keyword evidence="12" id="KW-1185">Reference proteome</keyword>
<feature type="transmembrane region" description="Helical" evidence="9">
    <location>
        <begin position="222"/>
        <end position="242"/>
    </location>
</feature>
<feature type="transmembrane region" description="Helical" evidence="9">
    <location>
        <begin position="77"/>
        <end position="94"/>
    </location>
</feature>
<accession>A0A225SVL4</accession>
<dbReference type="GO" id="GO:0005886">
    <property type="term" value="C:plasma membrane"/>
    <property type="evidence" value="ECO:0007669"/>
    <property type="project" value="UniProtKB-SubCell"/>
</dbReference>
<comment type="subcellular location">
    <subcellularLocation>
        <location evidence="1 9">Cell membrane</location>
        <topology evidence="1 9">Multi-pass membrane protein</topology>
    </subcellularLocation>
</comment>
<dbReference type="PANTHER" id="PTHR38686:SF1">
    <property type="entry name" value="APOLIPOPROTEIN N-ACYLTRANSFERASE"/>
    <property type="match status" value="1"/>
</dbReference>
<organism evidence="11 12">
    <name type="scientific">Herbaspirillum aquaticum</name>
    <dbReference type="NCBI Taxonomy" id="568783"/>
    <lineage>
        <taxon>Bacteria</taxon>
        <taxon>Pseudomonadati</taxon>
        <taxon>Pseudomonadota</taxon>
        <taxon>Betaproteobacteria</taxon>
        <taxon>Burkholderiales</taxon>
        <taxon>Oxalobacteraceae</taxon>
        <taxon>Herbaspirillum</taxon>
    </lineage>
</organism>
<comment type="pathway">
    <text evidence="9">Protein modification; lipoprotein biosynthesis (N-acyl transfer).</text>
</comment>
<dbReference type="GO" id="GO:0042158">
    <property type="term" value="P:lipoprotein biosynthetic process"/>
    <property type="evidence" value="ECO:0007669"/>
    <property type="project" value="UniProtKB-UniRule"/>
</dbReference>
<evidence type="ECO:0000256" key="4">
    <source>
        <dbReference type="ARBA" id="ARBA00022679"/>
    </source>
</evidence>
<evidence type="ECO:0000256" key="7">
    <source>
        <dbReference type="ARBA" id="ARBA00023136"/>
    </source>
</evidence>
<comment type="caution">
    <text evidence="11">The sequence shown here is derived from an EMBL/GenBank/DDBJ whole genome shotgun (WGS) entry which is preliminary data.</text>
</comment>
<dbReference type="AlphaFoldDB" id="A0A225SVL4"/>